<protein>
    <submittedName>
        <fullName evidence="1 2">Uncharacterized protein</fullName>
    </submittedName>
</protein>
<reference evidence="2" key="3">
    <citation type="submission" date="2015-06" db="UniProtKB">
        <authorList>
            <consortium name="EnsemblProtists"/>
        </authorList>
    </citation>
    <scope>IDENTIFICATION</scope>
</reference>
<evidence type="ECO:0000313" key="3">
    <source>
        <dbReference type="Proteomes" id="UP000011087"/>
    </source>
</evidence>
<reference evidence="3" key="2">
    <citation type="submission" date="2012-11" db="EMBL/GenBank/DDBJ databases">
        <authorList>
            <person name="Kuo A."/>
            <person name="Curtis B.A."/>
            <person name="Tanifuji G."/>
            <person name="Burki F."/>
            <person name="Gruber A."/>
            <person name="Irimia M."/>
            <person name="Maruyama S."/>
            <person name="Arias M.C."/>
            <person name="Ball S.G."/>
            <person name="Gile G.H."/>
            <person name="Hirakawa Y."/>
            <person name="Hopkins J.F."/>
            <person name="Rensing S.A."/>
            <person name="Schmutz J."/>
            <person name="Symeonidi A."/>
            <person name="Elias M."/>
            <person name="Eveleigh R.J."/>
            <person name="Herman E.K."/>
            <person name="Klute M.J."/>
            <person name="Nakayama T."/>
            <person name="Obornik M."/>
            <person name="Reyes-Prieto A."/>
            <person name="Armbrust E.V."/>
            <person name="Aves S.J."/>
            <person name="Beiko R.G."/>
            <person name="Coutinho P."/>
            <person name="Dacks J.B."/>
            <person name="Durnford D.G."/>
            <person name="Fast N.M."/>
            <person name="Green B.R."/>
            <person name="Grisdale C."/>
            <person name="Hempe F."/>
            <person name="Henrissat B."/>
            <person name="Hoppner M.P."/>
            <person name="Ishida K.-I."/>
            <person name="Kim E."/>
            <person name="Koreny L."/>
            <person name="Kroth P.G."/>
            <person name="Liu Y."/>
            <person name="Malik S.-B."/>
            <person name="Maier U.G."/>
            <person name="McRose D."/>
            <person name="Mock T."/>
            <person name="Neilson J.A."/>
            <person name="Onodera N.T."/>
            <person name="Poole A.M."/>
            <person name="Pritham E.J."/>
            <person name="Richards T.A."/>
            <person name="Rocap G."/>
            <person name="Roy S.W."/>
            <person name="Sarai C."/>
            <person name="Schaack S."/>
            <person name="Shirato S."/>
            <person name="Slamovits C.H."/>
            <person name="Spencer D.F."/>
            <person name="Suzuki S."/>
            <person name="Worden A.Z."/>
            <person name="Zauner S."/>
            <person name="Barry K."/>
            <person name="Bell C."/>
            <person name="Bharti A.K."/>
            <person name="Crow J.A."/>
            <person name="Grimwood J."/>
            <person name="Kramer R."/>
            <person name="Lindquist E."/>
            <person name="Lucas S."/>
            <person name="Salamov A."/>
            <person name="McFadden G.I."/>
            <person name="Lane C.E."/>
            <person name="Keeling P.J."/>
            <person name="Gray M.W."/>
            <person name="Grigoriev I.V."/>
            <person name="Archibald J.M."/>
        </authorList>
    </citation>
    <scope>NUCLEOTIDE SEQUENCE</scope>
    <source>
        <strain evidence="3">CCMP2712</strain>
    </source>
</reference>
<keyword evidence="3" id="KW-1185">Reference proteome</keyword>
<dbReference type="HOGENOM" id="CLU_1987446_0_0_1"/>
<accession>L1IRT9</accession>
<dbReference type="Proteomes" id="UP000011087">
    <property type="component" value="Unassembled WGS sequence"/>
</dbReference>
<dbReference type="AlphaFoldDB" id="L1IRT9"/>
<dbReference type="Gene3D" id="1.25.40.10">
    <property type="entry name" value="Tetratricopeptide repeat domain"/>
    <property type="match status" value="1"/>
</dbReference>
<evidence type="ECO:0000313" key="2">
    <source>
        <dbReference type="EnsemblProtists" id="EKX38624"/>
    </source>
</evidence>
<proteinExistence type="predicted"/>
<reference evidence="1 3" key="1">
    <citation type="journal article" date="2012" name="Nature">
        <title>Algal genomes reveal evolutionary mosaicism and the fate of nucleomorphs.</title>
        <authorList>
            <consortium name="DOE Joint Genome Institute"/>
            <person name="Curtis B.A."/>
            <person name="Tanifuji G."/>
            <person name="Burki F."/>
            <person name="Gruber A."/>
            <person name="Irimia M."/>
            <person name="Maruyama S."/>
            <person name="Arias M.C."/>
            <person name="Ball S.G."/>
            <person name="Gile G.H."/>
            <person name="Hirakawa Y."/>
            <person name="Hopkins J.F."/>
            <person name="Kuo A."/>
            <person name="Rensing S.A."/>
            <person name="Schmutz J."/>
            <person name="Symeonidi A."/>
            <person name="Elias M."/>
            <person name="Eveleigh R.J."/>
            <person name="Herman E.K."/>
            <person name="Klute M.J."/>
            <person name="Nakayama T."/>
            <person name="Obornik M."/>
            <person name="Reyes-Prieto A."/>
            <person name="Armbrust E.V."/>
            <person name="Aves S.J."/>
            <person name="Beiko R.G."/>
            <person name="Coutinho P."/>
            <person name="Dacks J.B."/>
            <person name="Durnford D.G."/>
            <person name="Fast N.M."/>
            <person name="Green B.R."/>
            <person name="Grisdale C.J."/>
            <person name="Hempel F."/>
            <person name="Henrissat B."/>
            <person name="Hoppner M.P."/>
            <person name="Ishida K."/>
            <person name="Kim E."/>
            <person name="Koreny L."/>
            <person name="Kroth P.G."/>
            <person name="Liu Y."/>
            <person name="Malik S.B."/>
            <person name="Maier U.G."/>
            <person name="McRose D."/>
            <person name="Mock T."/>
            <person name="Neilson J.A."/>
            <person name="Onodera N.T."/>
            <person name="Poole A.M."/>
            <person name="Pritham E.J."/>
            <person name="Richards T.A."/>
            <person name="Rocap G."/>
            <person name="Roy S.W."/>
            <person name="Sarai C."/>
            <person name="Schaack S."/>
            <person name="Shirato S."/>
            <person name="Slamovits C.H."/>
            <person name="Spencer D.F."/>
            <person name="Suzuki S."/>
            <person name="Worden A.Z."/>
            <person name="Zauner S."/>
            <person name="Barry K."/>
            <person name="Bell C."/>
            <person name="Bharti A.K."/>
            <person name="Crow J.A."/>
            <person name="Grimwood J."/>
            <person name="Kramer R."/>
            <person name="Lindquist E."/>
            <person name="Lucas S."/>
            <person name="Salamov A."/>
            <person name="McFadden G.I."/>
            <person name="Lane C.E."/>
            <person name="Keeling P.J."/>
            <person name="Gray M.W."/>
            <person name="Grigoriev I.V."/>
            <person name="Archibald J.M."/>
        </authorList>
    </citation>
    <scope>NUCLEOTIDE SEQUENCE</scope>
    <source>
        <strain evidence="1 3">CCMP2712</strain>
    </source>
</reference>
<gene>
    <name evidence="1" type="ORF">GUITHDRAFT_154639</name>
</gene>
<name>L1IRT9_GUITC</name>
<dbReference type="RefSeq" id="XP_005825604.1">
    <property type="nucleotide sequence ID" value="XM_005825547.1"/>
</dbReference>
<dbReference type="InterPro" id="IPR011990">
    <property type="entry name" value="TPR-like_helical_dom_sf"/>
</dbReference>
<dbReference type="EMBL" id="JH993046">
    <property type="protein sequence ID" value="EKX38624.1"/>
    <property type="molecule type" value="Genomic_DNA"/>
</dbReference>
<dbReference type="GeneID" id="17295439"/>
<sequence>MINSGLKPEADSFNSAIRVALLHSDQQAAFVHTKYILEDMISSQVIADENTFKTILKVVSNMAQLSGQSMRVLFELCFKAGSRPHHRLLEDVIHTWLEDAKQKEGVGLFVLGIKFEIFTYQKALKL</sequence>
<dbReference type="PaxDb" id="55529-EKX38624"/>
<dbReference type="KEGG" id="gtt:GUITHDRAFT_154639"/>
<evidence type="ECO:0000313" key="1">
    <source>
        <dbReference type="EMBL" id="EKX38624.1"/>
    </source>
</evidence>
<feature type="non-terminal residue" evidence="1">
    <location>
        <position position="126"/>
    </location>
</feature>
<organism evidence="1">
    <name type="scientific">Guillardia theta (strain CCMP2712)</name>
    <name type="common">Cryptophyte</name>
    <dbReference type="NCBI Taxonomy" id="905079"/>
    <lineage>
        <taxon>Eukaryota</taxon>
        <taxon>Cryptophyceae</taxon>
        <taxon>Pyrenomonadales</taxon>
        <taxon>Geminigeraceae</taxon>
        <taxon>Guillardia</taxon>
    </lineage>
</organism>
<dbReference type="EnsemblProtists" id="EKX38624">
    <property type="protein sequence ID" value="EKX38624"/>
    <property type="gene ID" value="GUITHDRAFT_154639"/>
</dbReference>